<evidence type="ECO:0000313" key="7">
    <source>
        <dbReference type="Proteomes" id="UP000550729"/>
    </source>
</evidence>
<dbReference type="SMART" id="SM00346">
    <property type="entry name" value="HTH_ICLR"/>
    <property type="match status" value="1"/>
</dbReference>
<dbReference type="SUPFAM" id="SSF55781">
    <property type="entry name" value="GAF domain-like"/>
    <property type="match status" value="1"/>
</dbReference>
<dbReference type="Proteomes" id="UP000550729">
    <property type="component" value="Unassembled WGS sequence"/>
</dbReference>
<dbReference type="InterPro" id="IPR036390">
    <property type="entry name" value="WH_DNA-bd_sf"/>
</dbReference>
<dbReference type="InterPro" id="IPR014757">
    <property type="entry name" value="Tscrpt_reg_IclR_C"/>
</dbReference>
<dbReference type="InterPro" id="IPR005471">
    <property type="entry name" value="Tscrpt_reg_IclR_N"/>
</dbReference>
<dbReference type="Gene3D" id="1.10.10.10">
    <property type="entry name" value="Winged helix-like DNA-binding domain superfamily/Winged helix DNA-binding domain"/>
    <property type="match status" value="1"/>
</dbReference>
<dbReference type="InterPro" id="IPR036388">
    <property type="entry name" value="WH-like_DNA-bd_sf"/>
</dbReference>
<evidence type="ECO:0000256" key="1">
    <source>
        <dbReference type="ARBA" id="ARBA00023015"/>
    </source>
</evidence>
<dbReference type="GO" id="GO:0003700">
    <property type="term" value="F:DNA-binding transcription factor activity"/>
    <property type="evidence" value="ECO:0007669"/>
    <property type="project" value="TreeGrafter"/>
</dbReference>
<keyword evidence="3" id="KW-0804">Transcription</keyword>
<feature type="domain" description="IclR-ED" evidence="5">
    <location>
        <begin position="82"/>
        <end position="268"/>
    </location>
</feature>
<sequence length="268" mass="28399">MAVGLREWSPEVTGVPSVDDHTMLGRAMAIVDAIADHGCGLPLTDLAAVTGLPKPTTLRIANSLVERNILTRNAFGYALGPSLVGLGETAALQRRFERYRPILDELQRRHGGVAWLTAGPSIVRVHPIAVVCAPRLLPLAHSAWPASDSPEMLANTAGGHLALAQRPDLIDQVVARGGLRRRTPTSLRDARELAAAVARVQRDGFAVESEQCVPGWSCAAAVLPSIEGTAAVVGITVDAEHNPRDILRALGRAFEAIVDDAVPSRHSG</sequence>
<dbReference type="SUPFAM" id="SSF46785">
    <property type="entry name" value="Winged helix' DNA-binding domain"/>
    <property type="match status" value="1"/>
</dbReference>
<name>A0A848L014_9ACTN</name>
<dbReference type="AlphaFoldDB" id="A0A848L014"/>
<dbReference type="EMBL" id="JABBNB010000026">
    <property type="protein sequence ID" value="NMO03767.1"/>
    <property type="molecule type" value="Genomic_DNA"/>
</dbReference>
<dbReference type="Gene3D" id="3.30.450.40">
    <property type="match status" value="1"/>
</dbReference>
<dbReference type="Pfam" id="PF09339">
    <property type="entry name" value="HTH_IclR"/>
    <property type="match status" value="1"/>
</dbReference>
<evidence type="ECO:0000313" key="6">
    <source>
        <dbReference type="EMBL" id="NMO03767.1"/>
    </source>
</evidence>
<reference evidence="6 7" key="1">
    <citation type="submission" date="2020-04" db="EMBL/GenBank/DDBJ databases">
        <title>Gordonia sp. nov. TBRC 11910.</title>
        <authorList>
            <person name="Suriyachadkun C."/>
        </authorList>
    </citation>
    <scope>NUCLEOTIDE SEQUENCE [LARGE SCALE GENOMIC DNA]</scope>
    <source>
        <strain evidence="6 7">TBRC 11910</strain>
    </source>
</reference>
<dbReference type="InterPro" id="IPR029016">
    <property type="entry name" value="GAF-like_dom_sf"/>
</dbReference>
<feature type="domain" description="HTH iclR-type" evidence="4">
    <location>
        <begin position="21"/>
        <end position="81"/>
    </location>
</feature>
<keyword evidence="2" id="KW-0238">DNA-binding</keyword>
<dbReference type="PANTHER" id="PTHR30136:SF24">
    <property type="entry name" value="HTH-TYPE TRANSCRIPTIONAL REPRESSOR ALLR"/>
    <property type="match status" value="1"/>
</dbReference>
<keyword evidence="7" id="KW-1185">Reference proteome</keyword>
<gene>
    <name evidence="6" type="ORF">HH308_21355</name>
</gene>
<dbReference type="GO" id="GO:0003677">
    <property type="term" value="F:DNA binding"/>
    <property type="evidence" value="ECO:0007669"/>
    <property type="project" value="UniProtKB-KW"/>
</dbReference>
<dbReference type="PROSITE" id="PS51077">
    <property type="entry name" value="HTH_ICLR"/>
    <property type="match status" value="1"/>
</dbReference>
<dbReference type="InterPro" id="IPR050707">
    <property type="entry name" value="HTH_MetabolicPath_Reg"/>
</dbReference>
<organism evidence="6 7">
    <name type="scientific">Gordonia asplenii</name>
    <dbReference type="NCBI Taxonomy" id="2725283"/>
    <lineage>
        <taxon>Bacteria</taxon>
        <taxon>Bacillati</taxon>
        <taxon>Actinomycetota</taxon>
        <taxon>Actinomycetes</taxon>
        <taxon>Mycobacteriales</taxon>
        <taxon>Gordoniaceae</taxon>
        <taxon>Gordonia</taxon>
    </lineage>
</organism>
<evidence type="ECO:0000256" key="2">
    <source>
        <dbReference type="ARBA" id="ARBA00023125"/>
    </source>
</evidence>
<evidence type="ECO:0000259" key="4">
    <source>
        <dbReference type="PROSITE" id="PS51077"/>
    </source>
</evidence>
<evidence type="ECO:0000256" key="3">
    <source>
        <dbReference type="ARBA" id="ARBA00023163"/>
    </source>
</evidence>
<proteinExistence type="predicted"/>
<dbReference type="PROSITE" id="PS51078">
    <property type="entry name" value="ICLR_ED"/>
    <property type="match status" value="1"/>
</dbReference>
<dbReference type="GO" id="GO:0045892">
    <property type="term" value="P:negative regulation of DNA-templated transcription"/>
    <property type="evidence" value="ECO:0007669"/>
    <property type="project" value="TreeGrafter"/>
</dbReference>
<keyword evidence="1" id="KW-0805">Transcription regulation</keyword>
<comment type="caution">
    <text evidence="6">The sequence shown here is derived from an EMBL/GenBank/DDBJ whole genome shotgun (WGS) entry which is preliminary data.</text>
</comment>
<dbReference type="RefSeq" id="WP_170196268.1">
    <property type="nucleotide sequence ID" value="NZ_JABBNB010000026.1"/>
</dbReference>
<dbReference type="PANTHER" id="PTHR30136">
    <property type="entry name" value="HELIX-TURN-HELIX TRANSCRIPTIONAL REGULATOR, ICLR FAMILY"/>
    <property type="match status" value="1"/>
</dbReference>
<evidence type="ECO:0000259" key="5">
    <source>
        <dbReference type="PROSITE" id="PS51078"/>
    </source>
</evidence>
<protein>
    <submittedName>
        <fullName evidence="6">Helix-turn-helix domain-containing protein</fullName>
    </submittedName>
</protein>
<accession>A0A848L014</accession>